<name>A0ACC2DM07_DIPCM</name>
<evidence type="ECO:0000313" key="2">
    <source>
        <dbReference type="Proteomes" id="UP001162992"/>
    </source>
</evidence>
<reference evidence="2" key="1">
    <citation type="journal article" date="2024" name="Proc. Natl. Acad. Sci. U.S.A.">
        <title>Extraordinary preservation of gene collinearity over three hundred million years revealed in homosporous lycophytes.</title>
        <authorList>
            <person name="Li C."/>
            <person name="Wickell D."/>
            <person name="Kuo L.Y."/>
            <person name="Chen X."/>
            <person name="Nie B."/>
            <person name="Liao X."/>
            <person name="Peng D."/>
            <person name="Ji J."/>
            <person name="Jenkins J."/>
            <person name="Williams M."/>
            <person name="Shu S."/>
            <person name="Plott C."/>
            <person name="Barry K."/>
            <person name="Rajasekar S."/>
            <person name="Grimwood J."/>
            <person name="Han X."/>
            <person name="Sun S."/>
            <person name="Hou Z."/>
            <person name="He W."/>
            <person name="Dai G."/>
            <person name="Sun C."/>
            <person name="Schmutz J."/>
            <person name="Leebens-Mack J.H."/>
            <person name="Li F.W."/>
            <person name="Wang L."/>
        </authorList>
    </citation>
    <scope>NUCLEOTIDE SEQUENCE [LARGE SCALE GENOMIC DNA]</scope>
    <source>
        <strain evidence="2">cv. PW_Plant_1</strain>
    </source>
</reference>
<comment type="caution">
    <text evidence="1">The sequence shown here is derived from an EMBL/GenBank/DDBJ whole genome shotgun (WGS) entry which is preliminary data.</text>
</comment>
<protein>
    <submittedName>
        <fullName evidence="1">Uncharacterized protein</fullName>
    </submittedName>
</protein>
<sequence>MASSFIAPCRLCAPAPPAASHPALSSHNHLLTFSLQHFDSAANLWERALKKNRARVKEFRKIRASLRATGASMENPREAFEKMKSKLKEISALEGIQSLLEWDQHVYLPQGATNARKEQMEALARVLHSRQSDPVLGEYLEAMSSVTDLSEHGFSEIELASVREAYREYKRAVGITPELQARAAALKVRAAVVWKKAREVNDFSMLAPYLQEWIEVLKEEAAAAAPEISPYDYCLDKFDRGTTTEKLDEVFTLIKEPLRVLLRRISAKSRPDRQFLQSMDLFSGSFSVETQKRLARRFAEEIGFCWDNGRLDESAHPATFFISGPLDVRLTSRFSETDLVAGIRASIHEAGHGLYEQGRNLKAYQEGLPVSRSAGMGIHESQSLLWERVVAMSEEFWDHYWPMILRSYSSLPNSKAEDFYKVINEVRPSLVRVEADEVSYPLHIVLRYEIEKNLFNGSLRVEDIPAVWNQKMQEYIGISPAKDSEGCLQDIHWAVGYFGYFPTYAIGAIYAYQLFDAAEIELPDLRKNLKQGVFAPLREWLRVKVHNTGSLYETPDELIKSITGRAIDPACFLDHLSNKYSGIYDLPSTDSRELILSR</sequence>
<organism evidence="1 2">
    <name type="scientific">Diphasiastrum complanatum</name>
    <name type="common">Issler's clubmoss</name>
    <name type="synonym">Lycopodium complanatum</name>
    <dbReference type="NCBI Taxonomy" id="34168"/>
    <lineage>
        <taxon>Eukaryota</taxon>
        <taxon>Viridiplantae</taxon>
        <taxon>Streptophyta</taxon>
        <taxon>Embryophyta</taxon>
        <taxon>Tracheophyta</taxon>
        <taxon>Lycopodiopsida</taxon>
        <taxon>Lycopodiales</taxon>
        <taxon>Lycopodiaceae</taxon>
        <taxon>Lycopodioideae</taxon>
        <taxon>Diphasiastrum</taxon>
    </lineage>
</organism>
<evidence type="ECO:0000313" key="1">
    <source>
        <dbReference type="EMBL" id="KAJ7555155.1"/>
    </source>
</evidence>
<proteinExistence type="predicted"/>
<dbReference type="EMBL" id="CM055096">
    <property type="protein sequence ID" value="KAJ7555155.1"/>
    <property type="molecule type" value="Genomic_DNA"/>
</dbReference>
<dbReference type="Proteomes" id="UP001162992">
    <property type="component" value="Chromosome 5"/>
</dbReference>
<keyword evidence="2" id="KW-1185">Reference proteome</keyword>
<accession>A0ACC2DM07</accession>
<gene>
    <name evidence="1" type="ORF">O6H91_05G024300</name>
</gene>